<organism evidence="6 7">
    <name type="scientific">Phytophthora sojae (strain P6497)</name>
    <name type="common">Soybean stem and root rot agent</name>
    <name type="synonym">Phytophthora megasperma f. sp. glycines</name>
    <dbReference type="NCBI Taxonomy" id="1094619"/>
    <lineage>
        <taxon>Eukaryota</taxon>
        <taxon>Sar</taxon>
        <taxon>Stramenopiles</taxon>
        <taxon>Oomycota</taxon>
        <taxon>Peronosporomycetes</taxon>
        <taxon>Peronosporales</taxon>
        <taxon>Peronosporaceae</taxon>
        <taxon>Phytophthora</taxon>
    </lineage>
</organism>
<evidence type="ECO:0000313" key="6">
    <source>
        <dbReference type="EMBL" id="EGZ06925.1"/>
    </source>
</evidence>
<evidence type="ECO:0000256" key="2">
    <source>
        <dbReference type="ARBA" id="ARBA00022989"/>
    </source>
</evidence>
<keyword evidence="7" id="KW-1185">Reference proteome</keyword>
<dbReference type="AlphaFoldDB" id="G5AC50"/>
<feature type="compositionally biased region" description="Low complexity" evidence="5">
    <location>
        <begin position="90"/>
        <end position="101"/>
    </location>
</feature>
<dbReference type="EMBL" id="JH159163">
    <property type="protein sequence ID" value="EGZ06925.1"/>
    <property type="molecule type" value="Genomic_DNA"/>
</dbReference>
<dbReference type="PANTHER" id="PTHR12483:SF115">
    <property type="entry name" value="COPPER TRANSPORT PROTEIN"/>
    <property type="match status" value="1"/>
</dbReference>
<keyword evidence="1 4" id="KW-0812">Transmembrane</keyword>
<evidence type="ECO:0000313" key="7">
    <source>
        <dbReference type="Proteomes" id="UP000002640"/>
    </source>
</evidence>
<dbReference type="Pfam" id="PF04145">
    <property type="entry name" value="Ctr"/>
    <property type="match status" value="1"/>
</dbReference>
<keyword evidence="3 4" id="KW-0472">Membrane</keyword>
<evidence type="ECO:0000256" key="3">
    <source>
        <dbReference type="ARBA" id="ARBA00023136"/>
    </source>
</evidence>
<evidence type="ECO:0000256" key="1">
    <source>
        <dbReference type="ARBA" id="ARBA00022692"/>
    </source>
</evidence>
<feature type="compositionally biased region" description="Basic and acidic residues" evidence="5">
    <location>
        <begin position="118"/>
        <end position="138"/>
    </location>
</feature>
<dbReference type="Proteomes" id="UP000002640">
    <property type="component" value="Unassembled WGS sequence"/>
</dbReference>
<dbReference type="KEGG" id="psoj:PHYSODRAFT_565800"/>
<keyword evidence="4" id="KW-0187">Copper transport</keyword>
<evidence type="ECO:0000256" key="4">
    <source>
        <dbReference type="RuleBase" id="RU367022"/>
    </source>
</evidence>
<dbReference type="InParanoid" id="G5AC50"/>
<dbReference type="RefSeq" id="XP_009537689.1">
    <property type="nucleotide sequence ID" value="XM_009539394.1"/>
</dbReference>
<evidence type="ECO:0000256" key="5">
    <source>
        <dbReference type="SAM" id="MobiDB-lite"/>
    </source>
</evidence>
<gene>
    <name evidence="6" type="ORF">PHYSODRAFT_565800</name>
</gene>
<dbReference type="GO" id="GO:0005375">
    <property type="term" value="F:copper ion transmembrane transporter activity"/>
    <property type="evidence" value="ECO:0007669"/>
    <property type="project" value="UniProtKB-UniRule"/>
</dbReference>
<feature type="transmembrane region" description="Helical" evidence="4">
    <location>
        <begin position="42"/>
        <end position="63"/>
    </location>
</feature>
<name>G5AC50_PHYSP</name>
<dbReference type="InterPro" id="IPR007274">
    <property type="entry name" value="Cop_transporter"/>
</dbReference>
<keyword evidence="4" id="KW-0406">Ion transport</keyword>
<comment type="subcellular location">
    <subcellularLocation>
        <location evidence="4">Membrane</location>
        <topology evidence="4">Multi-pass membrane protein</topology>
    </subcellularLocation>
</comment>
<reference evidence="6 7" key="1">
    <citation type="journal article" date="2006" name="Science">
        <title>Phytophthora genome sequences uncover evolutionary origins and mechanisms of pathogenesis.</title>
        <authorList>
            <person name="Tyler B.M."/>
            <person name="Tripathy S."/>
            <person name="Zhang X."/>
            <person name="Dehal P."/>
            <person name="Jiang R.H."/>
            <person name="Aerts A."/>
            <person name="Arredondo F.D."/>
            <person name="Baxter L."/>
            <person name="Bensasson D."/>
            <person name="Beynon J.L."/>
            <person name="Chapman J."/>
            <person name="Damasceno C.M."/>
            <person name="Dorrance A.E."/>
            <person name="Dou D."/>
            <person name="Dickerman A.W."/>
            <person name="Dubchak I.L."/>
            <person name="Garbelotto M."/>
            <person name="Gijzen M."/>
            <person name="Gordon S.G."/>
            <person name="Govers F."/>
            <person name="Grunwald N.J."/>
            <person name="Huang W."/>
            <person name="Ivors K.L."/>
            <person name="Jones R.W."/>
            <person name="Kamoun S."/>
            <person name="Krampis K."/>
            <person name="Lamour K.H."/>
            <person name="Lee M.K."/>
            <person name="McDonald W.H."/>
            <person name="Medina M."/>
            <person name="Meijer H.J."/>
            <person name="Nordberg E.K."/>
            <person name="Maclean D.J."/>
            <person name="Ospina-Giraldo M.D."/>
            <person name="Morris P.F."/>
            <person name="Phuntumart V."/>
            <person name="Putnam N.H."/>
            <person name="Rash S."/>
            <person name="Rose J.K."/>
            <person name="Sakihama Y."/>
            <person name="Salamov A.A."/>
            <person name="Savidor A."/>
            <person name="Scheuring C.F."/>
            <person name="Smith B.M."/>
            <person name="Sobral B.W."/>
            <person name="Terry A."/>
            <person name="Torto-Alalibo T.A."/>
            <person name="Win J."/>
            <person name="Xu Z."/>
            <person name="Zhang H."/>
            <person name="Grigoriev I.V."/>
            <person name="Rokhsar D.S."/>
            <person name="Boore J.L."/>
        </authorList>
    </citation>
    <scope>NUCLEOTIDE SEQUENCE [LARGE SCALE GENOMIC DNA]</scope>
    <source>
        <strain evidence="6 7">P6497</strain>
    </source>
</reference>
<accession>G5AC50</accession>
<dbReference type="PANTHER" id="PTHR12483">
    <property type="entry name" value="SOLUTE CARRIER FAMILY 31 COPPER TRANSPORTERS"/>
    <property type="match status" value="1"/>
</dbReference>
<proteinExistence type="inferred from homology"/>
<feature type="transmembrane region" description="Helical" evidence="4">
    <location>
        <begin position="192"/>
        <end position="223"/>
    </location>
</feature>
<comment type="similarity">
    <text evidence="4">Belongs to the copper transporter (Ctr) (TC 1.A.56) family. SLC31A subfamily.</text>
</comment>
<protein>
    <recommendedName>
        <fullName evidence="4">Copper transport protein</fullName>
    </recommendedName>
</protein>
<dbReference type="GO" id="GO:0016020">
    <property type="term" value="C:membrane"/>
    <property type="evidence" value="ECO:0007669"/>
    <property type="project" value="UniProtKB-SubCell"/>
</dbReference>
<keyword evidence="2 4" id="KW-1133">Transmembrane helix</keyword>
<feature type="region of interest" description="Disordered" evidence="5">
    <location>
        <begin position="88"/>
        <end position="139"/>
    </location>
</feature>
<keyword evidence="4" id="KW-0186">Copper</keyword>
<sequence length="239" mass="25884">MEHGGFCMGPGSLMGTAGFKWAGRDPMADCSMLWLESWGLTSVSRAAAACMLVFLLAALSQYLTTANECQLQQSKNFAKRRLAKVLTQHTTSSSSNAAGGSFYDPELGHRRSSSSSSCERRKDCKHAEESAVHPERPELLQALDNKSTTLSTAERAHPTSASQPVRPTPPISVKVGNWTHLGDSLMRGLRILLAYLLMLVVMTYDLSLVTSIVLGFMTSFFVFGKDTAKVPVSADPCCS</sequence>
<dbReference type="GeneID" id="20663919"/>
<keyword evidence="4" id="KW-0813">Transport</keyword>
<dbReference type="OMA" id="NWTHLGD"/>